<keyword evidence="1" id="KW-0808">Transferase</keyword>
<dbReference type="InterPro" id="IPR003673">
    <property type="entry name" value="CoA-Trfase_fam_III"/>
</dbReference>
<dbReference type="Proteomes" id="UP000318405">
    <property type="component" value="Unassembled WGS sequence"/>
</dbReference>
<dbReference type="PANTHER" id="PTHR48228">
    <property type="entry name" value="SUCCINYL-COA--D-CITRAMALATE COA-TRANSFERASE"/>
    <property type="match status" value="1"/>
</dbReference>
<proteinExistence type="predicted"/>
<dbReference type="GO" id="GO:0016740">
    <property type="term" value="F:transferase activity"/>
    <property type="evidence" value="ECO:0007669"/>
    <property type="project" value="UniProtKB-KW"/>
</dbReference>
<reference evidence="1 2" key="1">
    <citation type="submission" date="2019-07" db="EMBL/GenBank/DDBJ databases">
        <title>Qingshengfaniella alkalisoli gen. nov., sp. nov., isolated from saline soil.</title>
        <authorList>
            <person name="Xu L."/>
            <person name="Huang X.-X."/>
            <person name="Sun J.-Q."/>
        </authorList>
    </citation>
    <scope>NUCLEOTIDE SEQUENCE [LARGE SCALE GENOMIC DNA]</scope>
    <source>
        <strain evidence="1 2">DSM 27279</strain>
    </source>
</reference>
<dbReference type="OrthoDB" id="5294844at2"/>
<dbReference type="PANTHER" id="PTHR48228:SF5">
    <property type="entry name" value="ALPHA-METHYLACYL-COA RACEMASE"/>
    <property type="match status" value="1"/>
</dbReference>
<evidence type="ECO:0000313" key="2">
    <source>
        <dbReference type="Proteomes" id="UP000318405"/>
    </source>
</evidence>
<keyword evidence="2" id="KW-1185">Reference proteome</keyword>
<gene>
    <name evidence="1" type="ORF">FOZ76_18735</name>
</gene>
<dbReference type="EMBL" id="VLTJ01000037">
    <property type="protein sequence ID" value="TSH91188.1"/>
    <property type="molecule type" value="Genomic_DNA"/>
</dbReference>
<protein>
    <submittedName>
        <fullName evidence="1">CoA transferase</fullName>
    </submittedName>
</protein>
<organism evidence="1 2">
    <name type="scientific">Verticiella sediminum</name>
    <dbReference type="NCBI Taxonomy" id="1247510"/>
    <lineage>
        <taxon>Bacteria</taxon>
        <taxon>Pseudomonadati</taxon>
        <taxon>Pseudomonadota</taxon>
        <taxon>Betaproteobacteria</taxon>
        <taxon>Burkholderiales</taxon>
        <taxon>Alcaligenaceae</taxon>
        <taxon>Verticiella</taxon>
    </lineage>
</organism>
<dbReference type="Gene3D" id="3.30.1540.10">
    <property type="entry name" value="formyl-coa transferase, domain 3"/>
    <property type="match status" value="1"/>
</dbReference>
<dbReference type="SUPFAM" id="SSF89796">
    <property type="entry name" value="CoA-transferase family III (CaiB/BaiF)"/>
    <property type="match status" value="1"/>
</dbReference>
<dbReference type="Gene3D" id="3.40.50.10540">
    <property type="entry name" value="Crotonobetainyl-coa:carnitine coa-transferase, domain 1"/>
    <property type="match status" value="1"/>
</dbReference>
<dbReference type="InterPro" id="IPR050509">
    <property type="entry name" value="CoA-transferase_III"/>
</dbReference>
<dbReference type="RefSeq" id="WP_143949813.1">
    <property type="nucleotide sequence ID" value="NZ_BAABMB010000008.1"/>
</dbReference>
<accession>A0A556AE66</accession>
<sequence length="387" mass="41471">MSSLGGPLQGLKVVEFAGLGPAPFCGMLLSDLGADVIRIDRKGARPYLNTSVTSRGRRSVAVDLKQPGAAELCLRLIEQADVLIEGFRPGVMERLGLGPDVALARKPALIYGRMTGWGQEGPNAHKAGHDINYIALSGALHAIGTKDEPVIPINLLGDFGGGSLYLAFGIMAALHHARSTGKGQVVDCAMVDGASSLMGMIYGYFTSGYWKDQRQVNSIDGGSHYYNVYQCQDGEWIALGASEPQFYANLLRNLGLEGPDFHPQRDRTKWPELKKRFADTIRRKTRAEWLAIMEGSDCCVTPVLSLAEAPHHPHNVARSTFVEIDGVVQPGPAPRFSVTPGAVRNPPVAIGADNVSGLLAWGFEADEVERLAREGVVQDCGEVGAAG</sequence>
<dbReference type="AlphaFoldDB" id="A0A556AE66"/>
<comment type="caution">
    <text evidence="1">The sequence shown here is derived from an EMBL/GenBank/DDBJ whole genome shotgun (WGS) entry which is preliminary data.</text>
</comment>
<dbReference type="InterPro" id="IPR044855">
    <property type="entry name" value="CoA-Trfase_III_dom3_sf"/>
</dbReference>
<dbReference type="InterPro" id="IPR023606">
    <property type="entry name" value="CoA-Trfase_III_dom_1_sf"/>
</dbReference>
<name>A0A556AE66_9BURK</name>
<dbReference type="Pfam" id="PF02515">
    <property type="entry name" value="CoA_transf_3"/>
    <property type="match status" value="1"/>
</dbReference>
<evidence type="ECO:0000313" key="1">
    <source>
        <dbReference type="EMBL" id="TSH91188.1"/>
    </source>
</evidence>